<proteinExistence type="predicted"/>
<comment type="caution">
    <text evidence="1">The sequence shown here is derived from an EMBL/GenBank/DDBJ whole genome shotgun (WGS) entry which is preliminary data.</text>
</comment>
<sequence>PRGEECGRVSCLAVEAVLGRDACYEPLGVEDEFWTSNESVWCLSSSVFSPPEQ</sequence>
<feature type="non-terminal residue" evidence="1">
    <location>
        <position position="1"/>
    </location>
</feature>
<reference evidence="1 2" key="1">
    <citation type="journal article" date="2018" name="Front. Plant Sci.">
        <title>Red Clover (Trifolium pratense) and Zigzag Clover (T. medium) - A Picture of Genomic Similarities and Differences.</title>
        <authorList>
            <person name="Dluhosova J."/>
            <person name="Istvanek J."/>
            <person name="Nedelnik J."/>
            <person name="Repkova J."/>
        </authorList>
    </citation>
    <scope>NUCLEOTIDE SEQUENCE [LARGE SCALE GENOMIC DNA]</scope>
    <source>
        <strain evidence="2">cv. 10/8</strain>
        <tissue evidence="1">Leaf</tissue>
    </source>
</reference>
<accession>A0A392VWM4</accession>
<evidence type="ECO:0000313" key="1">
    <source>
        <dbReference type="EMBL" id="MCI92357.1"/>
    </source>
</evidence>
<keyword evidence="2" id="KW-1185">Reference proteome</keyword>
<protein>
    <submittedName>
        <fullName evidence="1">Uncharacterized protein</fullName>
    </submittedName>
</protein>
<dbReference type="AlphaFoldDB" id="A0A392VWM4"/>
<dbReference type="Proteomes" id="UP000265520">
    <property type="component" value="Unassembled WGS sequence"/>
</dbReference>
<evidence type="ECO:0000313" key="2">
    <source>
        <dbReference type="Proteomes" id="UP000265520"/>
    </source>
</evidence>
<organism evidence="1 2">
    <name type="scientific">Trifolium medium</name>
    <dbReference type="NCBI Taxonomy" id="97028"/>
    <lineage>
        <taxon>Eukaryota</taxon>
        <taxon>Viridiplantae</taxon>
        <taxon>Streptophyta</taxon>
        <taxon>Embryophyta</taxon>
        <taxon>Tracheophyta</taxon>
        <taxon>Spermatophyta</taxon>
        <taxon>Magnoliopsida</taxon>
        <taxon>eudicotyledons</taxon>
        <taxon>Gunneridae</taxon>
        <taxon>Pentapetalae</taxon>
        <taxon>rosids</taxon>
        <taxon>fabids</taxon>
        <taxon>Fabales</taxon>
        <taxon>Fabaceae</taxon>
        <taxon>Papilionoideae</taxon>
        <taxon>50 kb inversion clade</taxon>
        <taxon>NPAAA clade</taxon>
        <taxon>Hologalegina</taxon>
        <taxon>IRL clade</taxon>
        <taxon>Trifolieae</taxon>
        <taxon>Trifolium</taxon>
    </lineage>
</organism>
<dbReference type="EMBL" id="LXQA011298660">
    <property type="protein sequence ID" value="MCI92357.1"/>
    <property type="molecule type" value="Genomic_DNA"/>
</dbReference>
<name>A0A392VWM4_9FABA</name>